<sequence>MRKMTSAGANKLLRKLREDRDFWTRKEDERQIYIAAADEAPVIPEYDYEETARKIAEIDDEILRIKHAINQANVSHTISVKGREMTIDTVLVRMAQLSGRKAVLGIMRSRQPKSRVNDYMSVRKAAPEYQYINYDLETVNSEYEKVDSEIMEMQIELDRYNQTVMFDVDM</sequence>
<proteinExistence type="predicted"/>
<dbReference type="RefSeq" id="WP_204907419.1">
    <property type="nucleotide sequence ID" value="NZ_JACJKS010000027.1"/>
</dbReference>
<dbReference type="Gene3D" id="6.10.320.10">
    <property type="match status" value="1"/>
</dbReference>
<dbReference type="Proteomes" id="UP000705508">
    <property type="component" value="Unassembled WGS sequence"/>
</dbReference>
<evidence type="ECO:0000256" key="1">
    <source>
        <dbReference type="SAM" id="Coils"/>
    </source>
</evidence>
<dbReference type="AlphaFoldDB" id="A0A938XCN9"/>
<reference evidence="2" key="2">
    <citation type="journal article" date="2021" name="Sci. Rep.">
        <title>The distribution of antibiotic resistance genes in chicken gut microbiota commensals.</title>
        <authorList>
            <person name="Juricova H."/>
            <person name="Matiasovicova J."/>
            <person name="Kubasova T."/>
            <person name="Cejkova D."/>
            <person name="Rychlik I."/>
        </authorList>
    </citation>
    <scope>NUCLEOTIDE SEQUENCE</scope>
    <source>
        <strain evidence="2">An582</strain>
    </source>
</reference>
<dbReference type="EMBL" id="JACJKS010000027">
    <property type="protein sequence ID" value="MBM6949424.1"/>
    <property type="molecule type" value="Genomic_DNA"/>
</dbReference>
<evidence type="ECO:0000313" key="3">
    <source>
        <dbReference type="Proteomes" id="UP000705508"/>
    </source>
</evidence>
<protein>
    <submittedName>
        <fullName evidence="2">Uncharacterized protein</fullName>
    </submittedName>
</protein>
<name>A0A938XCN9_9CLOT</name>
<gene>
    <name evidence="2" type="ORF">H6A20_12350</name>
</gene>
<accession>A0A938XCN9</accession>
<reference evidence="2" key="1">
    <citation type="submission" date="2020-08" db="EMBL/GenBank/DDBJ databases">
        <authorList>
            <person name="Cejkova D."/>
            <person name="Kubasova T."/>
            <person name="Jahodarova E."/>
            <person name="Rychlik I."/>
        </authorList>
    </citation>
    <scope>NUCLEOTIDE SEQUENCE</scope>
    <source>
        <strain evidence="2">An582</strain>
    </source>
</reference>
<evidence type="ECO:0000313" key="2">
    <source>
        <dbReference type="EMBL" id="MBM6949424.1"/>
    </source>
</evidence>
<keyword evidence="1" id="KW-0175">Coiled coil</keyword>
<organism evidence="2 3">
    <name type="scientific">Mordavella massiliensis</name>
    <dbReference type="NCBI Taxonomy" id="1871024"/>
    <lineage>
        <taxon>Bacteria</taxon>
        <taxon>Bacillati</taxon>
        <taxon>Bacillota</taxon>
        <taxon>Clostridia</taxon>
        <taxon>Eubacteriales</taxon>
        <taxon>Clostridiaceae</taxon>
        <taxon>Mordavella</taxon>
    </lineage>
</organism>
<feature type="coiled-coil region" evidence="1">
    <location>
        <begin position="136"/>
        <end position="163"/>
    </location>
</feature>
<comment type="caution">
    <text evidence="2">The sequence shown here is derived from an EMBL/GenBank/DDBJ whole genome shotgun (WGS) entry which is preliminary data.</text>
</comment>